<evidence type="ECO:0000256" key="4">
    <source>
        <dbReference type="ARBA" id="ARBA00006376"/>
    </source>
</evidence>
<dbReference type="OrthoDB" id="10265628at2759"/>
<dbReference type="EC" id="2.1.2.1" evidence="9"/>
<dbReference type="CDD" id="cd00378">
    <property type="entry name" value="SHMT"/>
    <property type="match status" value="1"/>
</dbReference>
<comment type="pathway">
    <text evidence="3 9">One-carbon metabolism; tetrahydrofolate interconversion.</text>
</comment>
<dbReference type="PANTHER" id="PTHR11680:SF59">
    <property type="entry name" value="SERINE HYDROXYMETHYLTRANSFERASE, CYTOSOLIC"/>
    <property type="match status" value="1"/>
</dbReference>
<reference evidence="12" key="1">
    <citation type="submission" date="2021-10" db="EMBL/GenBank/DDBJ databases">
        <title>Tropical sea cucumber genome reveals ecological adaptation and Cuvierian tubules defense mechanism.</title>
        <authorList>
            <person name="Chen T."/>
        </authorList>
    </citation>
    <scope>NUCLEOTIDE SEQUENCE</scope>
    <source>
        <strain evidence="12">Nanhai2018</strain>
        <tissue evidence="12">Muscle</tissue>
    </source>
</reference>
<feature type="domain" description="Serine hydroxymethyltransferase-like" evidence="11">
    <location>
        <begin position="26"/>
        <end position="424"/>
    </location>
</feature>
<dbReference type="HAMAP" id="MF_00051">
    <property type="entry name" value="SHMT"/>
    <property type="match status" value="1"/>
</dbReference>
<evidence type="ECO:0000256" key="6">
    <source>
        <dbReference type="ARBA" id="ARBA00022679"/>
    </source>
</evidence>
<keyword evidence="6 9" id="KW-0808">Transferase</keyword>
<proteinExistence type="inferred from homology"/>
<comment type="cofactor">
    <cofactor evidence="1 8 9">
        <name>pyridoxal 5'-phosphate</name>
        <dbReference type="ChEBI" id="CHEBI:597326"/>
    </cofactor>
</comment>
<dbReference type="PANTHER" id="PTHR11680">
    <property type="entry name" value="SERINE HYDROXYMETHYLTRANSFERASE"/>
    <property type="match status" value="1"/>
</dbReference>
<keyword evidence="7 8" id="KW-0663">Pyridoxal phosphate</keyword>
<evidence type="ECO:0000313" key="13">
    <source>
        <dbReference type="Proteomes" id="UP001152320"/>
    </source>
</evidence>
<feature type="modified residue" description="N6-(pyridoxal phosphate)lysine" evidence="8">
    <location>
        <position position="257"/>
    </location>
</feature>
<evidence type="ECO:0000256" key="3">
    <source>
        <dbReference type="ARBA" id="ARBA00004777"/>
    </source>
</evidence>
<dbReference type="PROSITE" id="PS00096">
    <property type="entry name" value="SHMT"/>
    <property type="match status" value="1"/>
</dbReference>
<dbReference type="GO" id="GO:0019264">
    <property type="term" value="P:glycine biosynthetic process from serine"/>
    <property type="evidence" value="ECO:0007669"/>
    <property type="project" value="InterPro"/>
</dbReference>
<dbReference type="InterPro" id="IPR049943">
    <property type="entry name" value="Ser_HO-MeTrfase-like"/>
</dbReference>
<dbReference type="Gene3D" id="3.40.640.10">
    <property type="entry name" value="Type I PLP-dependent aspartate aminotransferase-like (Major domain)"/>
    <property type="match status" value="1"/>
</dbReference>
<accession>A0A9Q1C5A9</accession>
<evidence type="ECO:0000256" key="7">
    <source>
        <dbReference type="ARBA" id="ARBA00022898"/>
    </source>
</evidence>
<dbReference type="InterPro" id="IPR019798">
    <property type="entry name" value="Ser_HO-MeTrfase_PLP_BS"/>
</dbReference>
<dbReference type="InterPro" id="IPR015422">
    <property type="entry name" value="PyrdxlP-dep_Trfase_small"/>
</dbReference>
<dbReference type="InterPro" id="IPR001085">
    <property type="entry name" value="Ser_HO-MeTrfase"/>
</dbReference>
<dbReference type="Pfam" id="PF00464">
    <property type="entry name" value="SHMT"/>
    <property type="match status" value="1"/>
</dbReference>
<keyword evidence="13" id="KW-1185">Reference proteome</keyword>
<evidence type="ECO:0000256" key="8">
    <source>
        <dbReference type="PIRSR" id="PIRSR000412-50"/>
    </source>
</evidence>
<comment type="function">
    <text evidence="2 9">Interconversion of serine and glycine.</text>
</comment>
<dbReference type="GO" id="GO:0005739">
    <property type="term" value="C:mitochondrion"/>
    <property type="evidence" value="ECO:0007669"/>
    <property type="project" value="TreeGrafter"/>
</dbReference>
<protein>
    <recommendedName>
        <fullName evidence="9">Serine hydroxymethyltransferase</fullName>
        <ecNumber evidence="9">2.1.2.1</ecNumber>
    </recommendedName>
</protein>
<comment type="caution">
    <text evidence="12">The sequence shown here is derived from an EMBL/GenBank/DDBJ whole genome shotgun (WGS) entry which is preliminary data.</text>
</comment>
<dbReference type="EMBL" id="JAIZAY010000008">
    <property type="protein sequence ID" value="KAJ8038181.1"/>
    <property type="molecule type" value="Genomic_DNA"/>
</dbReference>
<keyword evidence="5 9" id="KW-0554">One-carbon metabolism</keyword>
<evidence type="ECO:0000256" key="10">
    <source>
        <dbReference type="SAM" id="MobiDB-lite"/>
    </source>
</evidence>
<comment type="catalytic activity">
    <reaction evidence="9">
        <text>(6R)-5,10-methylene-5,6,7,8-tetrahydrofolate + glycine + H2O = (6S)-5,6,7,8-tetrahydrofolate + L-serine</text>
        <dbReference type="Rhea" id="RHEA:15481"/>
        <dbReference type="ChEBI" id="CHEBI:15377"/>
        <dbReference type="ChEBI" id="CHEBI:15636"/>
        <dbReference type="ChEBI" id="CHEBI:33384"/>
        <dbReference type="ChEBI" id="CHEBI:57305"/>
        <dbReference type="ChEBI" id="CHEBI:57453"/>
        <dbReference type="EC" id="2.1.2.1"/>
    </reaction>
</comment>
<feature type="region of interest" description="Disordered" evidence="10">
    <location>
        <begin position="1"/>
        <end position="23"/>
    </location>
</feature>
<dbReference type="FunFam" id="3.40.640.10:FF:000050">
    <property type="entry name" value="Serine hydroxymethyltransferase"/>
    <property type="match status" value="1"/>
</dbReference>
<evidence type="ECO:0000256" key="9">
    <source>
        <dbReference type="RuleBase" id="RU000585"/>
    </source>
</evidence>
<sequence>MASEVKQNGEAKQNGGSSAWFGNEPLEQNDPVIYNLIRKEKERQLCGLELIASENFTSKAVLEALGSCMQNKYCEGYPGNRYYGGTQYYDELELLCQERALQAYRLDPEKWGVNVQPYSGSPANFAVYTGVIGPHGRIMGLDLPDGGHLTHGFMTNKKKISATSIFFESMPYKVDPVTGLIDYDKLAETARLFHPQLIIAGISCYSRNLDYKRFREICDEHGAYLMGDMAHISGLVAAGVVDNPFDYCDIVTSTTHKSLRGPRAGVIFYRKGVRKELKNGKQEMYELERKINDAVFPGLQGGPHMHAVAGLAVALKQALQPEFKEYGAAVVANARVMAKAFMEKGYSIATGGTDTHLILLDLRPLGLDGARGEKVLEAASIVCNKNTCPGDKSALKPGGLRFGTPALTSRNLQENDFLQVVEFIHRAIEITKELKDLAGPTLKEFKEAVKTNQVVQPKLTALREEVENFARKFPLPGLDNL</sequence>
<dbReference type="SUPFAM" id="SSF53383">
    <property type="entry name" value="PLP-dependent transferases"/>
    <property type="match status" value="1"/>
</dbReference>
<evidence type="ECO:0000313" key="12">
    <source>
        <dbReference type="EMBL" id="KAJ8038181.1"/>
    </source>
</evidence>
<gene>
    <name evidence="12" type="ORF">HOLleu_19184</name>
</gene>
<dbReference type="InterPro" id="IPR015424">
    <property type="entry name" value="PyrdxlP-dep_Trfase"/>
</dbReference>
<dbReference type="NCBIfam" id="NF000586">
    <property type="entry name" value="PRK00011.1"/>
    <property type="match status" value="1"/>
</dbReference>
<evidence type="ECO:0000256" key="2">
    <source>
        <dbReference type="ARBA" id="ARBA00002224"/>
    </source>
</evidence>
<dbReference type="GO" id="GO:0030170">
    <property type="term" value="F:pyridoxal phosphate binding"/>
    <property type="evidence" value="ECO:0007669"/>
    <property type="project" value="InterPro"/>
</dbReference>
<evidence type="ECO:0000256" key="1">
    <source>
        <dbReference type="ARBA" id="ARBA00001933"/>
    </source>
</evidence>
<dbReference type="GO" id="GO:0005634">
    <property type="term" value="C:nucleus"/>
    <property type="evidence" value="ECO:0007669"/>
    <property type="project" value="TreeGrafter"/>
</dbReference>
<evidence type="ECO:0000259" key="11">
    <source>
        <dbReference type="Pfam" id="PF00464"/>
    </source>
</evidence>
<dbReference type="AlphaFoldDB" id="A0A9Q1C5A9"/>
<dbReference type="Gene3D" id="3.90.1150.10">
    <property type="entry name" value="Aspartate Aminotransferase, domain 1"/>
    <property type="match status" value="1"/>
</dbReference>
<name>A0A9Q1C5A9_HOLLE</name>
<dbReference type="GO" id="GO:0035999">
    <property type="term" value="P:tetrahydrofolate interconversion"/>
    <property type="evidence" value="ECO:0007669"/>
    <property type="project" value="InterPro"/>
</dbReference>
<comment type="similarity">
    <text evidence="4 9">Belongs to the SHMT family.</text>
</comment>
<dbReference type="InterPro" id="IPR039429">
    <property type="entry name" value="SHMT-like_dom"/>
</dbReference>
<dbReference type="PIRSF" id="PIRSF000412">
    <property type="entry name" value="SHMT"/>
    <property type="match status" value="1"/>
</dbReference>
<evidence type="ECO:0000256" key="5">
    <source>
        <dbReference type="ARBA" id="ARBA00022563"/>
    </source>
</evidence>
<organism evidence="12 13">
    <name type="scientific">Holothuria leucospilota</name>
    <name type="common">Black long sea cucumber</name>
    <name type="synonym">Mertensiothuria leucospilota</name>
    <dbReference type="NCBI Taxonomy" id="206669"/>
    <lineage>
        <taxon>Eukaryota</taxon>
        <taxon>Metazoa</taxon>
        <taxon>Echinodermata</taxon>
        <taxon>Eleutherozoa</taxon>
        <taxon>Echinozoa</taxon>
        <taxon>Holothuroidea</taxon>
        <taxon>Aspidochirotacea</taxon>
        <taxon>Aspidochirotida</taxon>
        <taxon>Holothuriidae</taxon>
        <taxon>Holothuria</taxon>
    </lineage>
</organism>
<dbReference type="InterPro" id="IPR015421">
    <property type="entry name" value="PyrdxlP-dep_Trfase_major"/>
</dbReference>
<dbReference type="GO" id="GO:0004372">
    <property type="term" value="F:glycine hydroxymethyltransferase activity"/>
    <property type="evidence" value="ECO:0007669"/>
    <property type="project" value="UniProtKB-EC"/>
</dbReference>
<dbReference type="Proteomes" id="UP001152320">
    <property type="component" value="Chromosome 8"/>
</dbReference>